<evidence type="ECO:0000313" key="2">
    <source>
        <dbReference type="EMBL" id="CAI3994707.1"/>
    </source>
</evidence>
<accession>A0A9P1CPC5</accession>
<keyword evidence="1" id="KW-0175">Coiled coil</keyword>
<feature type="coiled-coil region" evidence="1">
    <location>
        <begin position="119"/>
        <end position="195"/>
    </location>
</feature>
<reference evidence="2" key="1">
    <citation type="submission" date="2022-10" db="EMBL/GenBank/DDBJ databases">
        <authorList>
            <person name="Chen Y."/>
            <person name="Dougan E. K."/>
            <person name="Chan C."/>
            <person name="Rhodes N."/>
            <person name="Thang M."/>
        </authorList>
    </citation>
    <scope>NUCLEOTIDE SEQUENCE</scope>
</reference>
<reference evidence="3" key="2">
    <citation type="submission" date="2024-04" db="EMBL/GenBank/DDBJ databases">
        <authorList>
            <person name="Chen Y."/>
            <person name="Shah S."/>
            <person name="Dougan E. K."/>
            <person name="Thang M."/>
            <person name="Chan C."/>
        </authorList>
    </citation>
    <scope>NUCLEOTIDE SEQUENCE [LARGE SCALE GENOMIC DNA]</scope>
</reference>
<proteinExistence type="predicted"/>
<evidence type="ECO:0000313" key="4">
    <source>
        <dbReference type="EMBL" id="CAL4782019.1"/>
    </source>
</evidence>
<comment type="caution">
    <text evidence="2">The sequence shown here is derived from an EMBL/GenBank/DDBJ whole genome shotgun (WGS) entry which is preliminary data.</text>
</comment>
<protein>
    <submittedName>
        <fullName evidence="4">C3H1-type domain-containing protein</fullName>
    </submittedName>
</protein>
<organism evidence="2">
    <name type="scientific">Cladocopium goreaui</name>
    <dbReference type="NCBI Taxonomy" id="2562237"/>
    <lineage>
        <taxon>Eukaryota</taxon>
        <taxon>Sar</taxon>
        <taxon>Alveolata</taxon>
        <taxon>Dinophyceae</taxon>
        <taxon>Suessiales</taxon>
        <taxon>Symbiodiniaceae</taxon>
        <taxon>Cladocopium</taxon>
    </lineage>
</organism>
<evidence type="ECO:0000256" key="1">
    <source>
        <dbReference type="SAM" id="Coils"/>
    </source>
</evidence>
<dbReference type="EMBL" id="CAMXCT010001988">
    <property type="protein sequence ID" value="CAI3994707.1"/>
    <property type="molecule type" value="Genomic_DNA"/>
</dbReference>
<gene>
    <name evidence="2" type="ORF">C1SCF055_LOCUS21336</name>
</gene>
<dbReference type="EMBL" id="CAMXCT020001988">
    <property type="protein sequence ID" value="CAL1148082.1"/>
    <property type="molecule type" value="Genomic_DNA"/>
</dbReference>
<evidence type="ECO:0000313" key="3">
    <source>
        <dbReference type="EMBL" id="CAL1148082.1"/>
    </source>
</evidence>
<dbReference type="EMBL" id="CAMXCT030001988">
    <property type="protein sequence ID" value="CAL4782019.1"/>
    <property type="molecule type" value="Genomic_DNA"/>
</dbReference>
<name>A0A9P1CPC5_9DINO</name>
<evidence type="ECO:0000313" key="5">
    <source>
        <dbReference type="Proteomes" id="UP001152797"/>
    </source>
</evidence>
<dbReference type="SUPFAM" id="SSF57997">
    <property type="entry name" value="Tropomyosin"/>
    <property type="match status" value="1"/>
</dbReference>
<sequence>MLAPTGIQKGIPCLTAAPLAAAVSRRPTHPREHLRHEWVASGTLLAMTLQRRRSSYRRRSWSITWPCAGGQDDLVPASQAFLDLMVDIRTWWETLVSDLAPGQQIAFSKKEVSMLTQRMIRLHDASEVAQKRAAQAEEQLHKTGADLTVVQQEKQLLELQLEKARKQLELLTRYSEDLEDERDAANAKFKAKQKEWKSQTKELRQLLMRMQKSLGETPDSMGTVEAQSGPPKSPLIFQNFMDATVLEDGLIPVSNMTLKDLQEECVVRGLSTDGGLAQVRGRVRVALAKERKDAK</sequence>
<dbReference type="Proteomes" id="UP001152797">
    <property type="component" value="Unassembled WGS sequence"/>
</dbReference>
<dbReference type="AlphaFoldDB" id="A0A9P1CPC5"/>
<keyword evidence="5" id="KW-1185">Reference proteome</keyword>